<dbReference type="OrthoDB" id="9798180at2"/>
<dbReference type="EMBL" id="LUUI01000111">
    <property type="protein sequence ID" value="OAI14326.1"/>
    <property type="molecule type" value="Genomic_DNA"/>
</dbReference>
<feature type="transmembrane region" description="Helical" evidence="1">
    <location>
        <begin position="265"/>
        <end position="282"/>
    </location>
</feature>
<feature type="transmembrane region" description="Helical" evidence="1">
    <location>
        <begin position="196"/>
        <end position="219"/>
    </location>
</feature>
<feature type="domain" description="Glutaredoxin" evidence="2">
    <location>
        <begin position="51"/>
        <end position="120"/>
    </location>
</feature>
<dbReference type="PROSITE" id="PS00195">
    <property type="entry name" value="GLUTAREDOXIN_1"/>
    <property type="match status" value="1"/>
</dbReference>
<dbReference type="InterPro" id="IPR036249">
    <property type="entry name" value="Thioredoxin-like_sf"/>
</dbReference>
<name>A0A177N8E7_9GAMM</name>
<feature type="transmembrane region" description="Helical" evidence="1">
    <location>
        <begin position="231"/>
        <end position="253"/>
    </location>
</feature>
<dbReference type="CDD" id="cd02976">
    <property type="entry name" value="NrdH"/>
    <property type="match status" value="1"/>
</dbReference>
<dbReference type="RefSeq" id="WP_066983238.1">
    <property type="nucleotide sequence ID" value="NZ_LUUI01000111.1"/>
</dbReference>
<dbReference type="Pfam" id="PF00462">
    <property type="entry name" value="Glutaredoxin"/>
    <property type="match status" value="1"/>
</dbReference>
<sequence length="418" mass="45785">MISFGFAKNSCCSLITIGLLLLLILGVIPRAAAEDIDKPAAISTLAAAADIEVFVLDGCPHCAKAEEFLHKLQQERPALQIVYYNLKQNPEYLQRLKQIAQKVHNPSLRVPAFYLNDQLIVGYSDEMSNGQLIRNALGATGLETPPVQEDFGSCEAEKPVSCETTENQAAPDSKAESFQVNLLGQTISLEEVGLPLFTLAMGLLDGFNPCSIWVLVLMISMLAPMQNRMRMLAVAGVFVAVEGVAYFVFMAAWLNLFLLIGLSRLSEMIIAVIAIVAGAINLKDFWAYGRGISLSIPQVAKPGIYNQIRKILQAESLLAAMIGAMVLAILVQIVELLCTSGFPALYTRILTLRQLDSLSYYGYLLLYNLAYMFDDFIILGIGVVTLSQQRLQEKAGRRLKLISGLVMLGLGVYLLIMP</sequence>
<evidence type="ECO:0000259" key="2">
    <source>
        <dbReference type="Pfam" id="PF00462"/>
    </source>
</evidence>
<protein>
    <submittedName>
        <fullName evidence="3">NrdH-redoxin</fullName>
    </submittedName>
</protein>
<dbReference type="PROSITE" id="PS51354">
    <property type="entry name" value="GLUTAREDOXIN_2"/>
    <property type="match status" value="1"/>
</dbReference>
<dbReference type="Proteomes" id="UP000078476">
    <property type="component" value="Unassembled WGS sequence"/>
</dbReference>
<keyword evidence="4" id="KW-1185">Reference proteome</keyword>
<keyword evidence="1" id="KW-1133">Transmembrane helix</keyword>
<organism evidence="3 4">
    <name type="scientific">Methylomonas lenta</name>
    <dbReference type="NCBI Taxonomy" id="980561"/>
    <lineage>
        <taxon>Bacteria</taxon>
        <taxon>Pseudomonadati</taxon>
        <taxon>Pseudomonadota</taxon>
        <taxon>Gammaproteobacteria</taxon>
        <taxon>Methylococcales</taxon>
        <taxon>Methylococcaceae</taxon>
        <taxon>Methylomonas</taxon>
    </lineage>
</organism>
<comment type="caution">
    <text evidence="3">The sequence shown here is derived from an EMBL/GenBank/DDBJ whole genome shotgun (WGS) entry which is preliminary data.</text>
</comment>
<keyword evidence="1" id="KW-0812">Transmembrane</keyword>
<evidence type="ECO:0000313" key="3">
    <source>
        <dbReference type="EMBL" id="OAI14326.1"/>
    </source>
</evidence>
<feature type="transmembrane region" description="Helical" evidence="1">
    <location>
        <begin position="365"/>
        <end position="387"/>
    </location>
</feature>
<dbReference type="InterPro" id="IPR011767">
    <property type="entry name" value="GLR_AS"/>
</dbReference>
<accession>A0A177N8E7</accession>
<evidence type="ECO:0000313" key="4">
    <source>
        <dbReference type="Proteomes" id="UP000078476"/>
    </source>
</evidence>
<feature type="transmembrane region" description="Helical" evidence="1">
    <location>
        <begin position="399"/>
        <end position="416"/>
    </location>
</feature>
<evidence type="ECO:0000256" key="1">
    <source>
        <dbReference type="SAM" id="Phobius"/>
    </source>
</evidence>
<proteinExistence type="predicted"/>
<gene>
    <name evidence="3" type="ORF">A1359_10915</name>
</gene>
<dbReference type="STRING" id="980561.A1359_10915"/>
<reference evidence="3 4" key="1">
    <citation type="submission" date="2016-03" db="EMBL/GenBank/DDBJ databases">
        <authorList>
            <person name="Ploux O."/>
        </authorList>
    </citation>
    <scope>NUCLEOTIDE SEQUENCE [LARGE SCALE GENOMIC DNA]</scope>
    <source>
        <strain evidence="3 4">R-45370</strain>
    </source>
</reference>
<dbReference type="SUPFAM" id="SSF52833">
    <property type="entry name" value="Thioredoxin-like"/>
    <property type="match status" value="1"/>
</dbReference>
<dbReference type="Gene3D" id="3.40.30.10">
    <property type="entry name" value="Glutaredoxin"/>
    <property type="match status" value="1"/>
</dbReference>
<dbReference type="AlphaFoldDB" id="A0A177N8E7"/>
<feature type="transmembrane region" description="Helical" evidence="1">
    <location>
        <begin position="317"/>
        <end position="345"/>
    </location>
</feature>
<keyword evidence="1" id="KW-0472">Membrane</keyword>
<dbReference type="InterPro" id="IPR002109">
    <property type="entry name" value="Glutaredoxin"/>
</dbReference>